<evidence type="ECO:0000256" key="8">
    <source>
        <dbReference type="PIRSR" id="PIRSR618044-2"/>
    </source>
</evidence>
<keyword evidence="12" id="KW-0645">Protease</keyword>
<reference evidence="12 13" key="1">
    <citation type="submission" date="2016-11" db="EMBL/GenBank/DDBJ databases">
        <authorList>
            <person name="Jaros S."/>
            <person name="Januszkiewicz K."/>
            <person name="Wedrychowicz H."/>
        </authorList>
    </citation>
    <scope>NUCLEOTIDE SEQUENCE [LARGE SCALE GENOMIC DNA]</scope>
    <source>
        <strain evidence="12 13">DSM 43832</strain>
    </source>
</reference>
<dbReference type="Gene3D" id="3.40.710.10">
    <property type="entry name" value="DD-peptidase/beta-lactamase superfamily"/>
    <property type="match status" value="1"/>
</dbReference>
<evidence type="ECO:0000256" key="1">
    <source>
        <dbReference type="ARBA" id="ARBA00007164"/>
    </source>
</evidence>
<evidence type="ECO:0000256" key="7">
    <source>
        <dbReference type="PIRSR" id="PIRSR618044-1"/>
    </source>
</evidence>
<dbReference type="GO" id="GO:0009252">
    <property type="term" value="P:peptidoglycan biosynthetic process"/>
    <property type="evidence" value="ECO:0007669"/>
    <property type="project" value="UniProtKB-KW"/>
</dbReference>
<dbReference type="STRING" id="1848.SAMN05443637_12758"/>
<feature type="active site" description="Acyl-ester intermediate" evidence="7">
    <location>
        <position position="130"/>
    </location>
</feature>
<feature type="binding site" evidence="8">
    <location>
        <position position="291"/>
    </location>
    <ligand>
        <name>substrate</name>
    </ligand>
</feature>
<dbReference type="PANTHER" id="PTHR21581:SF33">
    <property type="entry name" value="D-ALANYL-D-ALANINE CARBOXYPEPTIDASE DACB"/>
    <property type="match status" value="1"/>
</dbReference>
<dbReference type="GO" id="GO:0006508">
    <property type="term" value="P:proteolysis"/>
    <property type="evidence" value="ECO:0007669"/>
    <property type="project" value="InterPro"/>
</dbReference>
<dbReference type="PANTHER" id="PTHR21581">
    <property type="entry name" value="D-ALANYL-D-ALANINE CARBOXYPEPTIDASE"/>
    <property type="match status" value="1"/>
</dbReference>
<evidence type="ECO:0000256" key="4">
    <source>
        <dbReference type="ARBA" id="ARBA00022960"/>
    </source>
</evidence>
<dbReference type="Pfam" id="PF00768">
    <property type="entry name" value="Peptidase_S11"/>
    <property type="match status" value="1"/>
</dbReference>
<evidence type="ECO:0000313" key="12">
    <source>
        <dbReference type="EMBL" id="SHL40955.1"/>
    </source>
</evidence>
<dbReference type="InterPro" id="IPR001967">
    <property type="entry name" value="Peptidase_S11_N"/>
</dbReference>
<organism evidence="12 13">
    <name type="scientific">Pseudonocardia thermophila</name>
    <dbReference type="NCBI Taxonomy" id="1848"/>
    <lineage>
        <taxon>Bacteria</taxon>
        <taxon>Bacillati</taxon>
        <taxon>Actinomycetota</taxon>
        <taxon>Actinomycetes</taxon>
        <taxon>Pseudonocardiales</taxon>
        <taxon>Pseudonocardiaceae</taxon>
        <taxon>Pseudonocardia</taxon>
    </lineage>
</organism>
<feature type="domain" description="Peptidase S11 D-alanyl-D-alanine carboxypeptidase A N-terminal" evidence="11">
    <location>
        <begin position="98"/>
        <end position="318"/>
    </location>
</feature>
<dbReference type="InterPro" id="IPR018044">
    <property type="entry name" value="Peptidase_S11"/>
</dbReference>
<dbReference type="EMBL" id="FRAP01000027">
    <property type="protein sequence ID" value="SHL40955.1"/>
    <property type="molecule type" value="Genomic_DNA"/>
</dbReference>
<dbReference type="PRINTS" id="PR00725">
    <property type="entry name" value="DADACBPTASE1"/>
</dbReference>
<dbReference type="RefSeq" id="WP_073460212.1">
    <property type="nucleotide sequence ID" value="NZ_FRAP01000027.1"/>
</dbReference>
<keyword evidence="5" id="KW-0573">Peptidoglycan synthesis</keyword>
<keyword evidence="6" id="KW-0961">Cell wall biogenesis/degradation</keyword>
<evidence type="ECO:0000256" key="3">
    <source>
        <dbReference type="ARBA" id="ARBA00022801"/>
    </source>
</evidence>
<accession>A0A1M7AEA4</accession>
<evidence type="ECO:0000259" key="11">
    <source>
        <dbReference type="Pfam" id="PF00768"/>
    </source>
</evidence>
<dbReference type="AlphaFoldDB" id="A0A1M7AEA4"/>
<comment type="similarity">
    <text evidence="1 9">Belongs to the peptidase S11 family.</text>
</comment>
<name>A0A1M7AEA4_PSETH</name>
<evidence type="ECO:0000256" key="5">
    <source>
        <dbReference type="ARBA" id="ARBA00022984"/>
    </source>
</evidence>
<keyword evidence="13" id="KW-1185">Reference proteome</keyword>
<sequence length="354" mass="35904">MRSGWGAVVAGVAALVVLAADARVVGAAPEPPPEEPVIATATPGTPAYAAVPPCPGQEAPPDPPAVEETVAVPPLPWPAEPVGGPGLGGCGDLGPAGVPAVSAAAYVLADLDTGTVLAARSPHARHRPASTLKMLLALVVARTLDPDTVLEGSAEELTIDGSKAGIGPGGRYTVRELMAGLLLNSGNDAAQVLARGMGGTEATTAAMTEAAARLGAHDTRAATPSGLDGPGQAMSAYDLALVFRAALREPLVAQTLGLRAVPFPGWGDHPGFTLSTRERFLLNYPGAVGSKAGFTDAARHTLVACAERDGHRLVVTLMRGEQQPVPMWQQAAALLDWGFAQPPDSPGIGRLVDA</sequence>
<dbReference type="GO" id="GO:0071555">
    <property type="term" value="P:cell wall organization"/>
    <property type="evidence" value="ECO:0007669"/>
    <property type="project" value="UniProtKB-KW"/>
</dbReference>
<dbReference type="GO" id="GO:0008360">
    <property type="term" value="P:regulation of cell shape"/>
    <property type="evidence" value="ECO:0007669"/>
    <property type="project" value="UniProtKB-KW"/>
</dbReference>
<evidence type="ECO:0000256" key="10">
    <source>
        <dbReference type="SAM" id="SignalP"/>
    </source>
</evidence>
<dbReference type="Proteomes" id="UP000184363">
    <property type="component" value="Unassembled WGS sequence"/>
</dbReference>
<keyword evidence="12" id="KW-0121">Carboxypeptidase</keyword>
<proteinExistence type="inferred from homology"/>
<feature type="chain" id="PRO_5039563612" evidence="10">
    <location>
        <begin position="23"/>
        <end position="354"/>
    </location>
</feature>
<keyword evidence="4" id="KW-0133">Cell shape</keyword>
<feature type="signal peptide" evidence="10">
    <location>
        <begin position="1"/>
        <end position="22"/>
    </location>
</feature>
<evidence type="ECO:0000256" key="2">
    <source>
        <dbReference type="ARBA" id="ARBA00022729"/>
    </source>
</evidence>
<gene>
    <name evidence="12" type="ORF">SAMN05443637_12758</name>
</gene>
<keyword evidence="2 10" id="KW-0732">Signal</keyword>
<evidence type="ECO:0000256" key="9">
    <source>
        <dbReference type="RuleBase" id="RU004016"/>
    </source>
</evidence>
<evidence type="ECO:0000313" key="13">
    <source>
        <dbReference type="Proteomes" id="UP000184363"/>
    </source>
</evidence>
<keyword evidence="3" id="KW-0378">Hydrolase</keyword>
<dbReference type="SUPFAM" id="SSF56601">
    <property type="entry name" value="beta-lactamase/transpeptidase-like"/>
    <property type="match status" value="1"/>
</dbReference>
<dbReference type="InterPro" id="IPR012338">
    <property type="entry name" value="Beta-lactam/transpept-like"/>
</dbReference>
<evidence type="ECO:0000256" key="6">
    <source>
        <dbReference type="ARBA" id="ARBA00023316"/>
    </source>
</evidence>
<feature type="active site" description="Proton acceptor" evidence="7">
    <location>
        <position position="133"/>
    </location>
</feature>
<dbReference type="GO" id="GO:0009002">
    <property type="term" value="F:serine-type D-Ala-D-Ala carboxypeptidase activity"/>
    <property type="evidence" value="ECO:0007669"/>
    <property type="project" value="InterPro"/>
</dbReference>
<protein>
    <submittedName>
        <fullName evidence="12">D-alanyl-D-alanine carboxypeptidase (Penicillin-binding protein 5/6)</fullName>
    </submittedName>
</protein>
<feature type="active site" evidence="7">
    <location>
        <position position="185"/>
    </location>
</feature>